<gene>
    <name evidence="1" type="ORF">LCGC14_1687930</name>
</gene>
<protein>
    <submittedName>
        <fullName evidence="1">Uncharacterized protein</fullName>
    </submittedName>
</protein>
<name>A0A0F9HLS3_9ZZZZ</name>
<organism evidence="1">
    <name type="scientific">marine sediment metagenome</name>
    <dbReference type="NCBI Taxonomy" id="412755"/>
    <lineage>
        <taxon>unclassified sequences</taxon>
        <taxon>metagenomes</taxon>
        <taxon>ecological metagenomes</taxon>
    </lineage>
</organism>
<evidence type="ECO:0000313" key="1">
    <source>
        <dbReference type="EMBL" id="KKM16231.1"/>
    </source>
</evidence>
<proteinExistence type="predicted"/>
<sequence>MKSLYKLTLTNEHGVAVDSIMVAYAPDLVENDYADKDEWDVTIQHNGMLDLEDMVARSIRRALQCHVATMKPFRA</sequence>
<reference evidence="1" key="1">
    <citation type="journal article" date="2015" name="Nature">
        <title>Complex archaea that bridge the gap between prokaryotes and eukaryotes.</title>
        <authorList>
            <person name="Spang A."/>
            <person name="Saw J.H."/>
            <person name="Jorgensen S.L."/>
            <person name="Zaremba-Niedzwiedzka K."/>
            <person name="Martijn J."/>
            <person name="Lind A.E."/>
            <person name="van Eijk R."/>
            <person name="Schleper C."/>
            <person name="Guy L."/>
            <person name="Ettema T.J."/>
        </authorList>
    </citation>
    <scope>NUCLEOTIDE SEQUENCE</scope>
</reference>
<dbReference type="EMBL" id="LAZR01014719">
    <property type="protein sequence ID" value="KKM16231.1"/>
    <property type="molecule type" value="Genomic_DNA"/>
</dbReference>
<comment type="caution">
    <text evidence="1">The sequence shown here is derived from an EMBL/GenBank/DDBJ whole genome shotgun (WGS) entry which is preliminary data.</text>
</comment>
<accession>A0A0F9HLS3</accession>
<dbReference type="AlphaFoldDB" id="A0A0F9HLS3"/>